<evidence type="ECO:0000256" key="3">
    <source>
        <dbReference type="ARBA" id="ARBA00022448"/>
    </source>
</evidence>
<keyword evidence="6 9" id="KW-0811">Translocation</keyword>
<comment type="subcellular location">
    <subcellularLocation>
        <location evidence="1 9">Nucleus</location>
        <location evidence="1 9">Nuclear pore complex</location>
    </subcellularLocation>
</comment>
<accession>A0A8H3TMM7</accession>
<comment type="function">
    <text evidence="9">Functions as a component of the nuclear pore complex (NPC).</text>
</comment>
<comment type="caution">
    <text evidence="10">The sequence shown here is derived from an EMBL/GenBank/DDBJ whole genome shotgun (WGS) entry which is preliminary data.</text>
</comment>
<evidence type="ECO:0000256" key="8">
    <source>
        <dbReference type="ARBA" id="ARBA00023242"/>
    </source>
</evidence>
<dbReference type="GO" id="GO:0031965">
    <property type="term" value="C:nuclear membrane"/>
    <property type="evidence" value="ECO:0007669"/>
    <property type="project" value="UniProtKB-UniRule"/>
</dbReference>
<name>A0A8H3TMM7_9TREE</name>
<dbReference type="InterPro" id="IPR011502">
    <property type="entry name" value="Nucleoporin_Nup85"/>
</dbReference>
<evidence type="ECO:0000256" key="4">
    <source>
        <dbReference type="ARBA" id="ARBA00022816"/>
    </source>
</evidence>
<protein>
    <recommendedName>
        <fullName evidence="9">Nuclear pore complex protein Nup85</fullName>
    </recommendedName>
</protein>
<evidence type="ECO:0000256" key="6">
    <source>
        <dbReference type="ARBA" id="ARBA00023010"/>
    </source>
</evidence>
<evidence type="ECO:0000256" key="5">
    <source>
        <dbReference type="ARBA" id="ARBA00022927"/>
    </source>
</evidence>
<dbReference type="Proteomes" id="UP000620104">
    <property type="component" value="Unassembled WGS sequence"/>
</dbReference>
<proteinExistence type="inferred from homology"/>
<dbReference type="EMBL" id="BLZA01000005">
    <property type="protein sequence ID" value="GHJ83857.1"/>
    <property type="molecule type" value="Genomic_DNA"/>
</dbReference>
<dbReference type="OrthoDB" id="17644at2759"/>
<sequence length="869" mass="95945">MAPTIHLDPAPIPPGALSRFTSANRTIAATFSPARGTDIALWIAPRDGLVRVRQTPPAEEDLGAQSTKVQVGGKRVFGQSVDEVRSEKGKGTFEQDRTVWVSQVTGTESGLNQLYTDSHAIFSSLQTLYKSHIRLTIVTRADPSDPLARSKNSATPSAGFGFTASTQPSLTLMQSKFGGSVQDGLRPGRQQIIYYRQIADEYVARLEDVVKDVRLEDHLRTRQHSILRTLQLASTLYVPLDGQGMSVVGEELLDWYNGYYDPDGAAQVKNLVENVMLLRREWEHEDFEEAVVRTILRGFKGMTIHLLGTLKAHPQRSIAAFAQILISAAHSLPRSNNAAAYPTERAFVLAHAKWRAGVRAQITAFTRGKERDGDWLELEPDEEQGEDEQDLADLARSFETFFMHVADLLLGETQAVLRESEEWTGAVAVWGVLVEPGLKRDDLPSVMEEINATLPPALDIIEDKAQHALCMGELTQALMSCYELDIWLAAHLTDLLDKLALVDDDETAFEQHIRDYMVIEYAEFLLSRPEYWNIACNYLATAGDIGIGRMRAVLLHVGLRTPARRPIASNGDMDVDEAERDDRTRELDRVESVLRAAEEYGLEGATKEICRVMSQRMLSDGRFGAAVSFSVRAGDKRQLRVITDAILEVYIIEGQEAYEKAVQSIPISFLTGRGERTFGAPPAHEREGSVSDSASFVTPLDSADNGLLGSTGLGFLLRFQHFLTAMAAGEKGKAAELLGALFASQDVPKSFLAILLMDSVPLLEDEEVLLSASDTFELMRQLEEITTGASYAPEQYLGSLYRLTQSSMPSSKTTPATSDNRLLPSRALQERNRESDIEGMQTTLKGLDAVRLAAVRNLSRVSMMGLPVL</sequence>
<dbReference type="GO" id="GO:0006406">
    <property type="term" value="P:mRNA export from nucleus"/>
    <property type="evidence" value="ECO:0007669"/>
    <property type="project" value="TreeGrafter"/>
</dbReference>
<comment type="similarity">
    <text evidence="2 9">Belongs to the nucleoporin Nup85 family.</text>
</comment>
<organism evidence="10 11">
    <name type="scientific">Naganishia liquefaciens</name>
    <dbReference type="NCBI Taxonomy" id="104408"/>
    <lineage>
        <taxon>Eukaryota</taxon>
        <taxon>Fungi</taxon>
        <taxon>Dikarya</taxon>
        <taxon>Basidiomycota</taxon>
        <taxon>Agaricomycotina</taxon>
        <taxon>Tremellomycetes</taxon>
        <taxon>Filobasidiales</taxon>
        <taxon>Filobasidiaceae</taxon>
        <taxon>Naganishia</taxon>
    </lineage>
</organism>
<keyword evidence="3 9" id="KW-0813">Transport</keyword>
<keyword evidence="9" id="KW-0472">Membrane</keyword>
<evidence type="ECO:0000313" key="10">
    <source>
        <dbReference type="EMBL" id="GHJ83857.1"/>
    </source>
</evidence>
<keyword evidence="11" id="KW-1185">Reference proteome</keyword>
<dbReference type="GO" id="GO:0045893">
    <property type="term" value="P:positive regulation of DNA-templated transcription"/>
    <property type="evidence" value="ECO:0007669"/>
    <property type="project" value="TreeGrafter"/>
</dbReference>
<evidence type="ECO:0000256" key="1">
    <source>
        <dbReference type="ARBA" id="ARBA00004567"/>
    </source>
</evidence>
<keyword evidence="8 9" id="KW-0539">Nucleus</keyword>
<evidence type="ECO:0000256" key="7">
    <source>
        <dbReference type="ARBA" id="ARBA00023132"/>
    </source>
</evidence>
<keyword evidence="5 9" id="KW-0653">Protein transport</keyword>
<evidence type="ECO:0000313" key="11">
    <source>
        <dbReference type="Proteomes" id="UP000620104"/>
    </source>
</evidence>
<dbReference type="Pfam" id="PF07575">
    <property type="entry name" value="Nucleopor_Nup85"/>
    <property type="match status" value="2"/>
</dbReference>
<evidence type="ECO:0000256" key="9">
    <source>
        <dbReference type="RuleBase" id="RU365073"/>
    </source>
</evidence>
<gene>
    <name evidence="10" type="ORF">NliqN6_0259</name>
</gene>
<dbReference type="PANTHER" id="PTHR13373">
    <property type="entry name" value="FROUNT PROTEIN-RELATED"/>
    <property type="match status" value="1"/>
</dbReference>
<comment type="subunit">
    <text evidence="9">Component of the nuclear pore complex (NPC).</text>
</comment>
<dbReference type="GO" id="GO:0006606">
    <property type="term" value="P:protein import into nucleus"/>
    <property type="evidence" value="ECO:0007669"/>
    <property type="project" value="TreeGrafter"/>
</dbReference>
<dbReference type="GO" id="GO:0031080">
    <property type="term" value="C:nuclear pore outer ring"/>
    <property type="evidence" value="ECO:0007669"/>
    <property type="project" value="TreeGrafter"/>
</dbReference>
<keyword evidence="4 9" id="KW-0509">mRNA transport</keyword>
<dbReference type="AlphaFoldDB" id="A0A8H3TMM7"/>
<reference evidence="10" key="1">
    <citation type="submission" date="2020-07" db="EMBL/GenBank/DDBJ databases">
        <title>Draft Genome Sequence of a Deep-Sea Yeast, Naganishia (Cryptococcus) liquefaciens strain N6.</title>
        <authorList>
            <person name="Han Y.W."/>
            <person name="Kajitani R."/>
            <person name="Morimoto H."/>
            <person name="Parhat M."/>
            <person name="Tsubouchi H."/>
            <person name="Bakenova O."/>
            <person name="Ogata M."/>
            <person name="Argunhan B."/>
            <person name="Aoki R."/>
            <person name="Kajiwara S."/>
            <person name="Itoh T."/>
            <person name="Iwasaki H."/>
        </authorList>
    </citation>
    <scope>NUCLEOTIDE SEQUENCE</scope>
    <source>
        <strain evidence="10">N6</strain>
    </source>
</reference>
<dbReference type="PANTHER" id="PTHR13373:SF21">
    <property type="entry name" value="NUCLEAR PORE COMPLEX PROTEIN NUP85"/>
    <property type="match status" value="1"/>
</dbReference>
<evidence type="ECO:0000256" key="2">
    <source>
        <dbReference type="ARBA" id="ARBA00005573"/>
    </source>
</evidence>
<keyword evidence="7 9" id="KW-0906">Nuclear pore complex</keyword>
<dbReference type="GO" id="GO:0017056">
    <property type="term" value="F:structural constituent of nuclear pore"/>
    <property type="evidence" value="ECO:0007669"/>
    <property type="project" value="TreeGrafter"/>
</dbReference>